<keyword evidence="1" id="KW-0472">Membrane</keyword>
<dbReference type="Pfam" id="PF11391">
    <property type="entry name" value="DUF2798"/>
    <property type="match status" value="1"/>
</dbReference>
<dbReference type="EMBL" id="MIEK01000067">
    <property type="protein sequence ID" value="OEH81031.1"/>
    <property type="molecule type" value="Genomic_DNA"/>
</dbReference>
<sequence length="74" mass="8492">MNIAKKRTLLSKSLNLLVTTALISFTLTLVNSGTNNFSYFIWLRSWLVAFVVILFLSSILPQRITTLVTRFIDR</sequence>
<evidence type="ECO:0000313" key="3">
    <source>
        <dbReference type="Proteomes" id="UP000095256"/>
    </source>
</evidence>
<proteinExistence type="predicted"/>
<dbReference type="Proteomes" id="UP000095256">
    <property type="component" value="Unassembled WGS sequence"/>
</dbReference>
<dbReference type="AlphaFoldDB" id="A0A1E5KT47"/>
<evidence type="ECO:0000313" key="2">
    <source>
        <dbReference type="EMBL" id="OEH81031.1"/>
    </source>
</evidence>
<keyword evidence="1" id="KW-0812">Transmembrane</keyword>
<dbReference type="InterPro" id="IPR021529">
    <property type="entry name" value="DUF2798"/>
</dbReference>
<evidence type="ECO:0008006" key="4">
    <source>
        <dbReference type="Google" id="ProtNLM"/>
    </source>
</evidence>
<keyword evidence="1" id="KW-1133">Transmembrane helix</keyword>
<comment type="caution">
    <text evidence="2">The sequence shown here is derived from an EMBL/GenBank/DDBJ whole genome shotgun (WGS) entry which is preliminary data.</text>
</comment>
<organism evidence="2 3">
    <name type="scientific">Enterococcus rivorum</name>
    <dbReference type="NCBI Taxonomy" id="762845"/>
    <lineage>
        <taxon>Bacteria</taxon>
        <taxon>Bacillati</taxon>
        <taxon>Bacillota</taxon>
        <taxon>Bacilli</taxon>
        <taxon>Lactobacillales</taxon>
        <taxon>Enterococcaceae</taxon>
        <taxon>Enterococcus</taxon>
    </lineage>
</organism>
<keyword evidence="3" id="KW-1185">Reference proteome</keyword>
<gene>
    <name evidence="2" type="ORF">BCR26_05840</name>
</gene>
<feature type="transmembrane region" description="Helical" evidence="1">
    <location>
        <begin position="42"/>
        <end position="60"/>
    </location>
</feature>
<accession>A0A1E5KT47</accession>
<reference evidence="2 3" key="1">
    <citation type="submission" date="2016-09" db="EMBL/GenBank/DDBJ databases">
        <authorList>
            <person name="Capua I."/>
            <person name="De Benedictis P."/>
            <person name="Joannis T."/>
            <person name="Lombin L.H."/>
            <person name="Cattoli G."/>
        </authorList>
    </citation>
    <scope>NUCLEOTIDE SEQUENCE [LARGE SCALE GENOMIC DNA]</scope>
    <source>
        <strain evidence="2 3">LMG 25899</strain>
    </source>
</reference>
<name>A0A1E5KT47_9ENTE</name>
<evidence type="ECO:0000256" key="1">
    <source>
        <dbReference type="SAM" id="Phobius"/>
    </source>
</evidence>
<protein>
    <recommendedName>
        <fullName evidence="4">DUF2798 domain-containing protein</fullName>
    </recommendedName>
</protein>